<feature type="coiled-coil region" evidence="1">
    <location>
        <begin position="321"/>
        <end position="355"/>
    </location>
</feature>
<dbReference type="Pfam" id="PF03432">
    <property type="entry name" value="Relaxase"/>
    <property type="match status" value="1"/>
</dbReference>
<keyword evidence="1" id="KW-0175">Coiled coil</keyword>
<gene>
    <name evidence="3" type="ORF">SFH28_04190</name>
</gene>
<reference evidence="3" key="1">
    <citation type="submission" date="2023-11" db="EMBL/GenBank/DDBJ databases">
        <title>Streptococcus anginosus urogential strains.</title>
        <authorList>
            <person name="Appleberry H."/>
            <person name="Garcia-Israel J."/>
            <person name="Wolfe A."/>
            <person name="Putonti C."/>
        </authorList>
    </citation>
    <scope>NUCLEOTIDE SEQUENCE</scope>
    <source>
        <strain evidence="3">UMB1758</strain>
    </source>
</reference>
<dbReference type="InterPro" id="IPR005094">
    <property type="entry name" value="Endonuclease_MobA/VirD2"/>
</dbReference>
<accession>A0AAP6BNG1</accession>
<proteinExistence type="predicted"/>
<evidence type="ECO:0000256" key="1">
    <source>
        <dbReference type="SAM" id="Coils"/>
    </source>
</evidence>
<feature type="coiled-coil region" evidence="1">
    <location>
        <begin position="382"/>
        <end position="429"/>
    </location>
</feature>
<dbReference type="EMBL" id="JAWWVP010000003">
    <property type="protein sequence ID" value="MDX5040062.1"/>
    <property type="molecule type" value="Genomic_DNA"/>
</dbReference>
<dbReference type="RefSeq" id="WP_320060433.1">
    <property type="nucleotide sequence ID" value="NZ_JAWWVP020000001.1"/>
</dbReference>
<protein>
    <submittedName>
        <fullName evidence="3">Relaxase/mobilization nuclease domain-containing protein</fullName>
    </submittedName>
</protein>
<evidence type="ECO:0000313" key="3">
    <source>
        <dbReference type="EMBL" id="MDX5040062.1"/>
    </source>
</evidence>
<evidence type="ECO:0000259" key="2">
    <source>
        <dbReference type="Pfam" id="PF03432"/>
    </source>
</evidence>
<comment type="caution">
    <text evidence="3">The sequence shown here is derived from an EMBL/GenBank/DDBJ whole genome shotgun (WGS) entry which is preliminary data.</text>
</comment>
<sequence>MAITKIHPIEKTLYLALDYIMNEDKTDEKILISSFGCNPKTAHLEFEQTKRECNSKAKILARHLIQAFAPGETTPEQAHQIGLELCERILKGKYEYVLTTHIDKGHLHNHILFNNVSFETGKAYKSNKRSYHQIRTVSDNLCRENGLSVIDENYKRFKNRYSTNGKSYMEYTEFKRGNSWKNKLQIAIDKAVLKSKTYEEFLKTMEYFGYEIKIGKYLSFRHKDKRDNGRFTRAKAYTLGEDYTKERIKERIEDPNKHHIYANQEYHYEKLSYKKPDTIVDMKNNEKVKSSKGYEVWAGKHNMRTMASALNEMRKSGISSYEELDLKLKKVASDRQQLLDNIKQIEKEMKSIYSVIENKNTISENQLTYDMYIKDKENKAFYEEYKSQIIAYETAMKRLKNSKLQTLSIKNLSDKYMLLEQEKTTLMGEYSSQNAMLHKLGQAKKNTDLYLDNSLEK</sequence>
<organism evidence="3">
    <name type="scientific">Streptococcus anginosus</name>
    <dbReference type="NCBI Taxonomy" id="1328"/>
    <lineage>
        <taxon>Bacteria</taxon>
        <taxon>Bacillati</taxon>
        <taxon>Bacillota</taxon>
        <taxon>Bacilli</taxon>
        <taxon>Lactobacillales</taxon>
        <taxon>Streptococcaceae</taxon>
        <taxon>Streptococcus</taxon>
        <taxon>Streptococcus anginosus group</taxon>
    </lineage>
</organism>
<name>A0AAP6BNG1_STRAP</name>
<feature type="domain" description="MobA/VirD2-like nuclease" evidence="2">
    <location>
        <begin position="19"/>
        <end position="147"/>
    </location>
</feature>
<dbReference type="AlphaFoldDB" id="A0AAP6BNG1"/>